<name>A0A6M8SYM3_9NEIS</name>
<reference evidence="5 6" key="1">
    <citation type="submission" date="2020-05" db="EMBL/GenBank/DDBJ databases">
        <title>Complete genome sequence of Deefgea sp. D17.</title>
        <authorList>
            <person name="Bae J.-W."/>
            <person name="Han J.E."/>
        </authorList>
    </citation>
    <scope>NUCLEOTIDE SEQUENCE [LARGE SCALE GENOMIC DNA]</scope>
    <source>
        <strain evidence="5 6">D17</strain>
    </source>
</reference>
<dbReference type="PRINTS" id="PR00778">
    <property type="entry name" value="HTHARSR"/>
</dbReference>
<dbReference type="GO" id="GO:0003700">
    <property type="term" value="F:DNA-binding transcription factor activity"/>
    <property type="evidence" value="ECO:0007669"/>
    <property type="project" value="InterPro"/>
</dbReference>
<keyword evidence="1" id="KW-0805">Transcription regulation</keyword>
<dbReference type="PANTHER" id="PTHR43132">
    <property type="entry name" value="ARSENICAL RESISTANCE OPERON REPRESSOR ARSR-RELATED"/>
    <property type="match status" value="1"/>
</dbReference>
<dbReference type="InterPro" id="IPR001845">
    <property type="entry name" value="HTH_ArsR_DNA-bd_dom"/>
</dbReference>
<evidence type="ECO:0000313" key="6">
    <source>
        <dbReference type="Proteomes" id="UP000504844"/>
    </source>
</evidence>
<protein>
    <submittedName>
        <fullName evidence="5">Helix-turn-helix transcriptional regulator</fullName>
    </submittedName>
</protein>
<proteinExistence type="predicted"/>
<keyword evidence="6" id="KW-1185">Reference proteome</keyword>
<dbReference type="InterPro" id="IPR011991">
    <property type="entry name" value="ArsR-like_HTH"/>
</dbReference>
<dbReference type="NCBIfam" id="NF033788">
    <property type="entry name" value="HTH_metalloreg"/>
    <property type="match status" value="1"/>
</dbReference>
<dbReference type="InterPro" id="IPR051011">
    <property type="entry name" value="Metal_resp_trans_reg"/>
</dbReference>
<dbReference type="EMBL" id="CP054143">
    <property type="protein sequence ID" value="QKJ68230.1"/>
    <property type="molecule type" value="Genomic_DNA"/>
</dbReference>
<dbReference type="InterPro" id="IPR036390">
    <property type="entry name" value="WH_DNA-bd_sf"/>
</dbReference>
<dbReference type="InterPro" id="IPR036388">
    <property type="entry name" value="WH-like_DNA-bd_sf"/>
</dbReference>
<evidence type="ECO:0000313" key="5">
    <source>
        <dbReference type="EMBL" id="QKJ68230.1"/>
    </source>
</evidence>
<sequence length="109" mass="12324">MNAMRLAAHQATQTLKIMGNVDRLLLLCQMGTGEKCVSDFEELLDIRQPTLSQQLTVLRNAGLVNTRRDGKRIYYSLASDEVRHLISVLYELYCPIDLSSNTSEQLHAD</sequence>
<dbReference type="Pfam" id="PF01022">
    <property type="entry name" value="HTH_5"/>
    <property type="match status" value="1"/>
</dbReference>
<dbReference type="SUPFAM" id="SSF46785">
    <property type="entry name" value="Winged helix' DNA-binding domain"/>
    <property type="match status" value="1"/>
</dbReference>
<evidence type="ECO:0000259" key="4">
    <source>
        <dbReference type="PROSITE" id="PS50987"/>
    </source>
</evidence>
<organism evidence="5 6">
    <name type="scientific">Deefgea piscis</name>
    <dbReference type="NCBI Taxonomy" id="2739061"/>
    <lineage>
        <taxon>Bacteria</taxon>
        <taxon>Pseudomonadati</taxon>
        <taxon>Pseudomonadota</taxon>
        <taxon>Betaproteobacteria</taxon>
        <taxon>Neisseriales</taxon>
        <taxon>Chitinibacteraceae</taxon>
        <taxon>Deefgea</taxon>
    </lineage>
</organism>
<evidence type="ECO:0000256" key="1">
    <source>
        <dbReference type="ARBA" id="ARBA00023015"/>
    </source>
</evidence>
<evidence type="ECO:0000256" key="2">
    <source>
        <dbReference type="ARBA" id="ARBA00023125"/>
    </source>
</evidence>
<accession>A0A6M8SYM3</accession>
<dbReference type="SMART" id="SM00418">
    <property type="entry name" value="HTH_ARSR"/>
    <property type="match status" value="1"/>
</dbReference>
<dbReference type="CDD" id="cd00090">
    <property type="entry name" value="HTH_ARSR"/>
    <property type="match status" value="1"/>
</dbReference>
<dbReference type="GO" id="GO:0003677">
    <property type="term" value="F:DNA binding"/>
    <property type="evidence" value="ECO:0007669"/>
    <property type="project" value="UniProtKB-KW"/>
</dbReference>
<dbReference type="Gene3D" id="1.10.10.10">
    <property type="entry name" value="Winged helix-like DNA-binding domain superfamily/Winged helix DNA-binding domain"/>
    <property type="match status" value="1"/>
</dbReference>
<evidence type="ECO:0000256" key="3">
    <source>
        <dbReference type="ARBA" id="ARBA00023163"/>
    </source>
</evidence>
<gene>
    <name evidence="5" type="ORF">HQN60_14735</name>
</gene>
<keyword evidence="3" id="KW-0804">Transcription</keyword>
<dbReference type="KEGG" id="dee:HQN60_14735"/>
<dbReference type="PANTHER" id="PTHR43132:SF2">
    <property type="entry name" value="ARSENICAL RESISTANCE OPERON REPRESSOR ARSR-RELATED"/>
    <property type="match status" value="1"/>
</dbReference>
<feature type="domain" description="HTH arsR-type" evidence="4">
    <location>
        <begin position="3"/>
        <end position="97"/>
    </location>
</feature>
<dbReference type="PROSITE" id="PS50987">
    <property type="entry name" value="HTH_ARSR_2"/>
    <property type="match status" value="1"/>
</dbReference>
<dbReference type="AlphaFoldDB" id="A0A6M8SYM3"/>
<keyword evidence="2" id="KW-0238">DNA-binding</keyword>
<dbReference type="Proteomes" id="UP000504844">
    <property type="component" value="Chromosome"/>
</dbReference>